<keyword evidence="3" id="KW-1185">Reference proteome</keyword>
<reference evidence="2 3" key="1">
    <citation type="submission" date="2022-04" db="EMBL/GenBank/DDBJ databases">
        <title>Chromosome-level reference genomes for two strains of Caenorhabditis briggsae: an improved platform for comparative genomics.</title>
        <authorList>
            <person name="Stevens L."/>
            <person name="Andersen E."/>
        </authorList>
    </citation>
    <scope>NUCLEOTIDE SEQUENCE [LARGE SCALE GENOMIC DNA]</scope>
    <source>
        <strain evidence="2">VX34</strain>
        <tissue evidence="2">Whole-organism</tissue>
    </source>
</reference>
<feature type="compositionally biased region" description="Polar residues" evidence="1">
    <location>
        <begin position="21"/>
        <end position="30"/>
    </location>
</feature>
<proteinExistence type="predicted"/>
<evidence type="ECO:0000313" key="3">
    <source>
        <dbReference type="Proteomes" id="UP000829354"/>
    </source>
</evidence>
<protein>
    <submittedName>
        <fullName evidence="2">Uncharacterized protein</fullName>
    </submittedName>
</protein>
<evidence type="ECO:0000256" key="1">
    <source>
        <dbReference type="SAM" id="MobiDB-lite"/>
    </source>
</evidence>
<dbReference type="Proteomes" id="UP000829354">
    <property type="component" value="Chromosome V"/>
</dbReference>
<name>A0AAE9F3Z3_CAEBR</name>
<dbReference type="AlphaFoldDB" id="A0AAE9F3Z3"/>
<organism evidence="2 3">
    <name type="scientific">Caenorhabditis briggsae</name>
    <dbReference type="NCBI Taxonomy" id="6238"/>
    <lineage>
        <taxon>Eukaryota</taxon>
        <taxon>Metazoa</taxon>
        <taxon>Ecdysozoa</taxon>
        <taxon>Nematoda</taxon>
        <taxon>Chromadorea</taxon>
        <taxon>Rhabditida</taxon>
        <taxon>Rhabditina</taxon>
        <taxon>Rhabditomorpha</taxon>
        <taxon>Rhabditoidea</taxon>
        <taxon>Rhabditidae</taxon>
        <taxon>Peloderinae</taxon>
        <taxon>Caenorhabditis</taxon>
    </lineage>
</organism>
<sequence>MNKQLLRSATSSRDEGKERVMSQNHNNKQNGWERVSPPPPFSKMTQIRVQTNTRMCPQEQCDLALTHTYTISSKRSAEQLKFLKQIHWNSSEI</sequence>
<evidence type="ECO:0000313" key="2">
    <source>
        <dbReference type="EMBL" id="UMM34769.1"/>
    </source>
</evidence>
<gene>
    <name evidence="2" type="ORF">L5515_007694</name>
</gene>
<feature type="region of interest" description="Disordered" evidence="1">
    <location>
        <begin position="1"/>
        <end position="43"/>
    </location>
</feature>
<feature type="compositionally biased region" description="Polar residues" evidence="1">
    <location>
        <begin position="1"/>
        <end position="11"/>
    </location>
</feature>
<accession>A0AAE9F3Z3</accession>
<dbReference type="EMBL" id="CP092624">
    <property type="protein sequence ID" value="UMM34769.1"/>
    <property type="molecule type" value="Genomic_DNA"/>
</dbReference>